<accession>A0A4Q0I2Y1</accession>
<evidence type="ECO:0000313" key="3">
    <source>
        <dbReference type="Proteomes" id="UP000289166"/>
    </source>
</evidence>
<keyword evidence="3" id="KW-1185">Reference proteome</keyword>
<feature type="domain" description="Bacterial toxin 50" evidence="1">
    <location>
        <begin position="187"/>
        <end position="279"/>
    </location>
</feature>
<dbReference type="OrthoDB" id="3197444at2"/>
<dbReference type="Pfam" id="PF15542">
    <property type="entry name" value="Ntox50"/>
    <property type="match status" value="1"/>
</dbReference>
<dbReference type="Proteomes" id="UP000289166">
    <property type="component" value="Unassembled WGS sequence"/>
</dbReference>
<organism evidence="2 3">
    <name type="scientific">Acetivibrio mesophilus</name>
    <dbReference type="NCBI Taxonomy" id="2487273"/>
    <lineage>
        <taxon>Bacteria</taxon>
        <taxon>Bacillati</taxon>
        <taxon>Bacillota</taxon>
        <taxon>Clostridia</taxon>
        <taxon>Eubacteriales</taxon>
        <taxon>Oscillospiraceae</taxon>
        <taxon>Acetivibrio</taxon>
    </lineage>
</organism>
<name>A0A4Q0I2Y1_9FIRM</name>
<comment type="caution">
    <text evidence="2">The sequence shown here is derived from an EMBL/GenBank/DDBJ whole genome shotgun (WGS) entry which is preliminary data.</text>
</comment>
<reference evidence="3" key="1">
    <citation type="submission" date="2018-11" db="EMBL/GenBank/DDBJ databases">
        <title>Genome sequencing of a novel mesophilic and cellulolytic organism within the genus Hungateiclostridium.</title>
        <authorList>
            <person name="Rettenmaier R."/>
            <person name="Liebl W."/>
            <person name="Zverlov V."/>
        </authorList>
    </citation>
    <scope>NUCLEOTIDE SEQUENCE [LARGE SCALE GENOMIC DNA]</scope>
    <source>
        <strain evidence="3">N2K1</strain>
    </source>
</reference>
<protein>
    <recommendedName>
        <fullName evidence="1">Bacterial toxin 50 domain-containing protein</fullName>
    </recommendedName>
</protein>
<dbReference type="EMBL" id="RLII01000025">
    <property type="protein sequence ID" value="RXE58087.1"/>
    <property type="molecule type" value="Genomic_DNA"/>
</dbReference>
<evidence type="ECO:0000259" key="1">
    <source>
        <dbReference type="Pfam" id="PF15542"/>
    </source>
</evidence>
<dbReference type="InterPro" id="IPR029100">
    <property type="entry name" value="Ntox50"/>
</dbReference>
<gene>
    <name evidence="2" type="ORF">EFD62_14210</name>
</gene>
<evidence type="ECO:0000313" key="2">
    <source>
        <dbReference type="EMBL" id="RXE58087.1"/>
    </source>
</evidence>
<dbReference type="AlphaFoldDB" id="A0A4Q0I2Y1"/>
<sequence>MIKILPFWKCYFHGQKIYQLNVAKRIKIAKILPSEMTVIFIPVRVVYRLHMEFYDEAQKRFEYFENNVTNFLGIQDNEYYYIGGTLTGAYNTIKGASQFAGGALIGARGMRDTTIGIKGILSGDGTISLMLTAVGVGELMLAAEVSAGGVLKARSGFDSFNRNYEKFAKMTEGTGGTKIVNGFEAKVNVGQQEKHIPGTNNYKNEIANGKVKSTINGDVNDVQRLLDEKAGTGTMIGNNKERVDFGEIIGQYVDPNTGIATDTTVGIIHYGKKGAHIVPARPK</sequence>
<proteinExistence type="predicted"/>